<evidence type="ECO:0000259" key="9">
    <source>
        <dbReference type="Pfam" id="PF00326"/>
    </source>
</evidence>
<name>A0ABD2YN89_9GENT</name>
<evidence type="ECO:0000256" key="2">
    <source>
        <dbReference type="ARBA" id="ARBA00004496"/>
    </source>
</evidence>
<sequence>MDSSGLSSFPQIPVGLDKVCEQEYTSQSKLHQEFAEIATIDKAWTFTSPNGYGSQGMFAISQPNLLANVRRRCILSSHISKESSDSVSFHWTPFPVEMTGVSAIVPSPSGSKLLVVRNYENEFERISWNFDETLIPYVAGELVPSKPTFTCFGYKRGTLQRRTWLTGKVTVNGRRTGVKLMLAKDSLHFLLSTSSGPVVWAPSSENSDQYLVFVGWPSDARKLSIKYCHNRACSLYSVKAPFSKSETSHSRDNASEDVSMVSLTRSISSAFFSMIQAVSLDSSRIYKLLDLSVCKDDSPDGKYLVFLSTRAAVDSGANWATNSLHRIDWPADGTPCQSAKIVEVVHVGLCPEDGCFPGLYLLKILSKPWLSDSGAILSVNVLRQVLLALYSDSIIAVLAGKASTDAAWNWLDVASPVPRCSEKVRSLLSSRQFDILKIPVRDVSENLTKENPTKPYLFLQSLKRMMLDPVIVFLDGGPHSVSLPSVSKSLAFLSSLNYSFLIVNCRGSLGFGEKALQSLPGKIGSQAPDKFAAACARNPICNLALMKWLSPEHLTLSYKKSPISHISKVKTPTLFLLGAKDLRVPVSLGIQYARALKEKGSEVKVSVKPVKKQNGQKPHIGKLQKQQNIFRTKEFGKKYDGKNGFVKNPDGKIDKDENFGVKFVERSGHGSQSSELCDGNNGNFGISQNGFVGNVVAKIEKNENLEGKFRPSGGHGSVLENSQNGCSQSKRGGIMVF</sequence>
<dbReference type="AlphaFoldDB" id="A0ABD2YN89"/>
<dbReference type="Gene3D" id="3.40.50.1820">
    <property type="entry name" value="alpha/beta hydrolase"/>
    <property type="match status" value="2"/>
</dbReference>
<dbReference type="Proteomes" id="UP001630127">
    <property type="component" value="Unassembled WGS sequence"/>
</dbReference>
<dbReference type="EC" id="3.4.19.1" evidence="5"/>
<keyword evidence="7" id="KW-0378">Hydrolase</keyword>
<feature type="domain" description="Peptidase S9 prolyl oligopeptidase catalytic" evidence="9">
    <location>
        <begin position="526"/>
        <end position="612"/>
    </location>
</feature>
<feature type="compositionally biased region" description="Polar residues" evidence="8">
    <location>
        <begin position="719"/>
        <end position="730"/>
    </location>
</feature>
<evidence type="ECO:0000256" key="4">
    <source>
        <dbReference type="ARBA" id="ARBA00011881"/>
    </source>
</evidence>
<evidence type="ECO:0000313" key="12">
    <source>
        <dbReference type="Proteomes" id="UP001630127"/>
    </source>
</evidence>
<comment type="subcellular location">
    <subcellularLocation>
        <location evidence="2">Cytoplasm</location>
    </subcellularLocation>
</comment>
<feature type="domain" description="Acylamino-acid-releasing enzyme N-terminal" evidence="10">
    <location>
        <begin position="123"/>
        <end position="160"/>
    </location>
</feature>
<dbReference type="Pfam" id="PF19283">
    <property type="entry name" value="APEH_N"/>
    <property type="match status" value="4"/>
</dbReference>
<dbReference type="GO" id="GO:0005737">
    <property type="term" value="C:cytoplasm"/>
    <property type="evidence" value="ECO:0007669"/>
    <property type="project" value="UniProtKB-SubCell"/>
</dbReference>
<dbReference type="SUPFAM" id="SSF53474">
    <property type="entry name" value="alpha/beta-Hydrolases"/>
    <property type="match status" value="1"/>
</dbReference>
<gene>
    <name evidence="11" type="ORF">ACH5RR_033139</name>
</gene>
<dbReference type="GO" id="GO:0008242">
    <property type="term" value="F:omega peptidase activity"/>
    <property type="evidence" value="ECO:0007669"/>
    <property type="project" value="UniProtKB-EC"/>
</dbReference>
<reference evidence="11 12" key="1">
    <citation type="submission" date="2024-11" db="EMBL/GenBank/DDBJ databases">
        <title>A near-complete genome assembly of Cinchona calisaya.</title>
        <authorList>
            <person name="Lian D.C."/>
            <person name="Zhao X.W."/>
            <person name="Wei L."/>
        </authorList>
    </citation>
    <scope>NUCLEOTIDE SEQUENCE [LARGE SCALE GENOMIC DNA]</scope>
    <source>
        <tissue evidence="11">Nenye</tissue>
    </source>
</reference>
<feature type="domain" description="Acylamino-acid-releasing enzyme N-terminal" evidence="10">
    <location>
        <begin position="192"/>
        <end position="273"/>
    </location>
</feature>
<feature type="domain" description="Acylamino-acid-releasing enzyme N-terminal" evidence="10">
    <location>
        <begin position="11"/>
        <end position="122"/>
    </location>
</feature>
<evidence type="ECO:0000256" key="7">
    <source>
        <dbReference type="ARBA" id="ARBA00022801"/>
    </source>
</evidence>
<evidence type="ECO:0000256" key="3">
    <source>
        <dbReference type="ARBA" id="ARBA00010040"/>
    </source>
</evidence>
<keyword evidence="6" id="KW-0963">Cytoplasm</keyword>
<keyword evidence="12" id="KW-1185">Reference proteome</keyword>
<dbReference type="PANTHER" id="PTHR42776:SF4">
    <property type="entry name" value="ACYLAMINO-ACID-RELEASING ENZYME"/>
    <property type="match status" value="1"/>
</dbReference>
<feature type="region of interest" description="Disordered" evidence="8">
    <location>
        <begin position="706"/>
        <end position="737"/>
    </location>
</feature>
<evidence type="ECO:0000256" key="1">
    <source>
        <dbReference type="ARBA" id="ARBA00000721"/>
    </source>
</evidence>
<organism evidence="11 12">
    <name type="scientific">Cinchona calisaya</name>
    <dbReference type="NCBI Taxonomy" id="153742"/>
    <lineage>
        <taxon>Eukaryota</taxon>
        <taxon>Viridiplantae</taxon>
        <taxon>Streptophyta</taxon>
        <taxon>Embryophyta</taxon>
        <taxon>Tracheophyta</taxon>
        <taxon>Spermatophyta</taxon>
        <taxon>Magnoliopsida</taxon>
        <taxon>eudicotyledons</taxon>
        <taxon>Gunneridae</taxon>
        <taxon>Pentapetalae</taxon>
        <taxon>asterids</taxon>
        <taxon>lamiids</taxon>
        <taxon>Gentianales</taxon>
        <taxon>Rubiaceae</taxon>
        <taxon>Cinchonoideae</taxon>
        <taxon>Cinchoneae</taxon>
        <taxon>Cinchona</taxon>
    </lineage>
</organism>
<evidence type="ECO:0000256" key="8">
    <source>
        <dbReference type="SAM" id="MobiDB-lite"/>
    </source>
</evidence>
<evidence type="ECO:0000256" key="6">
    <source>
        <dbReference type="ARBA" id="ARBA00022490"/>
    </source>
</evidence>
<dbReference type="InterPro" id="IPR001375">
    <property type="entry name" value="Peptidase_S9_cat"/>
</dbReference>
<protein>
    <recommendedName>
        <fullName evidence="5">acylaminoacyl-peptidase</fullName>
        <ecNumber evidence="5">3.4.19.1</ecNumber>
    </recommendedName>
</protein>
<dbReference type="InterPro" id="IPR045550">
    <property type="entry name" value="AARE_N"/>
</dbReference>
<comment type="catalytic activity">
    <reaction evidence="1">
        <text>Cleavage of an N-acetyl or N-formyl amino acid from the N-terminus of a polypeptide.</text>
        <dbReference type="EC" id="3.4.19.1"/>
    </reaction>
</comment>
<comment type="subunit">
    <text evidence="4">Homotetramer.</text>
</comment>
<dbReference type="EMBL" id="JBJUIK010000013">
    <property type="protein sequence ID" value="KAL3507757.1"/>
    <property type="molecule type" value="Genomic_DNA"/>
</dbReference>
<comment type="caution">
    <text evidence="11">The sequence shown here is derived from an EMBL/GenBank/DDBJ whole genome shotgun (WGS) entry which is preliminary data.</text>
</comment>
<evidence type="ECO:0000313" key="11">
    <source>
        <dbReference type="EMBL" id="KAL3507757.1"/>
    </source>
</evidence>
<dbReference type="InterPro" id="IPR029058">
    <property type="entry name" value="AB_hydrolase_fold"/>
</dbReference>
<evidence type="ECO:0000256" key="5">
    <source>
        <dbReference type="ARBA" id="ARBA00012917"/>
    </source>
</evidence>
<evidence type="ECO:0000259" key="10">
    <source>
        <dbReference type="Pfam" id="PF19283"/>
    </source>
</evidence>
<dbReference type="PANTHER" id="PTHR42776">
    <property type="entry name" value="SERINE PEPTIDASE S9 FAMILY MEMBER"/>
    <property type="match status" value="1"/>
</dbReference>
<proteinExistence type="inferred from homology"/>
<comment type="similarity">
    <text evidence="3">Belongs to the peptidase S9C family.</text>
</comment>
<feature type="domain" description="Acylamino-acid-releasing enzyme N-terminal" evidence="10">
    <location>
        <begin position="298"/>
        <end position="377"/>
    </location>
</feature>
<accession>A0ABD2YN89</accession>
<dbReference type="Pfam" id="PF00326">
    <property type="entry name" value="Peptidase_S9"/>
    <property type="match status" value="1"/>
</dbReference>